<dbReference type="Proteomes" id="UP000660262">
    <property type="component" value="Unassembled WGS sequence"/>
</dbReference>
<dbReference type="EMBL" id="BNJQ01000027">
    <property type="protein sequence ID" value="GHP09996.1"/>
    <property type="molecule type" value="Genomic_DNA"/>
</dbReference>
<gene>
    <name evidence="6" type="ORF">PPROV_000872900</name>
</gene>
<reference evidence="6" key="1">
    <citation type="submission" date="2020-10" db="EMBL/GenBank/DDBJ databases">
        <title>Unveiling of a novel bifunctional photoreceptor, Dualchrome1, isolated from a cosmopolitan green alga.</title>
        <authorList>
            <person name="Suzuki S."/>
            <person name="Kawachi M."/>
        </authorList>
    </citation>
    <scope>NUCLEOTIDE SEQUENCE</scope>
    <source>
        <strain evidence="6">NIES 2893</strain>
    </source>
</reference>
<dbReference type="InterPro" id="IPR036643">
    <property type="entry name" value="RNApol_insert_sf"/>
</dbReference>
<organism evidence="6 7">
    <name type="scientific">Pycnococcus provasolii</name>
    <dbReference type="NCBI Taxonomy" id="41880"/>
    <lineage>
        <taxon>Eukaryota</taxon>
        <taxon>Viridiplantae</taxon>
        <taxon>Chlorophyta</taxon>
        <taxon>Pseudoscourfieldiophyceae</taxon>
        <taxon>Pseudoscourfieldiales</taxon>
        <taxon>Pycnococcaceae</taxon>
        <taxon>Pycnococcus</taxon>
    </lineage>
</organism>
<dbReference type="AlphaFoldDB" id="A0A830HR51"/>
<evidence type="ECO:0000256" key="2">
    <source>
        <dbReference type="ARBA" id="ARBA00023163"/>
    </source>
</evidence>
<dbReference type="SUPFAM" id="SSF56553">
    <property type="entry name" value="Insert subdomain of RNA polymerase alpha subunit"/>
    <property type="match status" value="1"/>
</dbReference>
<dbReference type="Gene3D" id="3.30.1360.10">
    <property type="entry name" value="RNA polymerase, RBP11-like subunit"/>
    <property type="match status" value="1"/>
</dbReference>
<protein>
    <recommendedName>
        <fullName evidence="4">Plastid-encoded RNA polymerase subunit alpha</fullName>
    </recommendedName>
</protein>
<dbReference type="InterPro" id="IPR022842">
    <property type="entry name" value="RNAP_Rpo3/Rpb3/RPAC1"/>
</dbReference>
<comment type="caution">
    <text evidence="6">The sequence shown here is derived from an EMBL/GenBank/DDBJ whole genome shotgun (WGS) entry which is preliminary data.</text>
</comment>
<dbReference type="PANTHER" id="PTHR11800">
    <property type="entry name" value="DNA-DIRECTED RNA POLYMERASE"/>
    <property type="match status" value="1"/>
</dbReference>
<evidence type="ECO:0000256" key="1">
    <source>
        <dbReference type="ARBA" id="ARBA00022478"/>
    </source>
</evidence>
<evidence type="ECO:0000313" key="6">
    <source>
        <dbReference type="EMBL" id="GHP09996.1"/>
    </source>
</evidence>
<dbReference type="InterPro" id="IPR011262">
    <property type="entry name" value="DNA-dir_RNA_pol_insert"/>
</dbReference>
<dbReference type="HAMAP" id="MF_00320">
    <property type="entry name" value="RNApol_arch_Rpo3"/>
    <property type="match status" value="1"/>
</dbReference>
<dbReference type="Pfam" id="PF01193">
    <property type="entry name" value="RNA_pol_L"/>
    <property type="match status" value="1"/>
</dbReference>
<evidence type="ECO:0000313" key="7">
    <source>
        <dbReference type="Proteomes" id="UP000660262"/>
    </source>
</evidence>
<dbReference type="InterPro" id="IPR011263">
    <property type="entry name" value="DNA-dir_RNA_pol_RpoA/D/Rpb3"/>
</dbReference>
<proteinExistence type="inferred from homology"/>
<evidence type="ECO:0000256" key="4">
    <source>
        <dbReference type="ARBA" id="ARBA00031776"/>
    </source>
</evidence>
<dbReference type="NCBIfam" id="NF001988">
    <property type="entry name" value="PRK00783.1"/>
    <property type="match status" value="1"/>
</dbReference>
<dbReference type="GO" id="GO:0003899">
    <property type="term" value="F:DNA-directed RNA polymerase activity"/>
    <property type="evidence" value="ECO:0007669"/>
    <property type="project" value="InterPro"/>
</dbReference>
<keyword evidence="7" id="KW-1185">Reference proteome</keyword>
<dbReference type="Pfam" id="PF01000">
    <property type="entry name" value="RNA_pol_A_bac"/>
    <property type="match status" value="1"/>
</dbReference>
<dbReference type="PANTHER" id="PTHR11800:SF2">
    <property type="entry name" value="DNA-DIRECTED RNA POLYMERASE II SUBUNIT RPB3"/>
    <property type="match status" value="1"/>
</dbReference>
<comment type="similarity">
    <text evidence="3">Belongs to the archaeal Rpo3/eukaryotic RPB3 RNA polymerase subunit family.</text>
</comment>
<evidence type="ECO:0000256" key="3">
    <source>
        <dbReference type="ARBA" id="ARBA00025804"/>
    </source>
</evidence>
<keyword evidence="1" id="KW-0240">DNA-directed RNA polymerase</keyword>
<dbReference type="SMART" id="SM00662">
    <property type="entry name" value="RPOLD"/>
    <property type="match status" value="1"/>
</dbReference>
<dbReference type="Gene3D" id="2.170.120.12">
    <property type="entry name" value="DNA-directed RNA polymerase, insert domain"/>
    <property type="match status" value="1"/>
</dbReference>
<keyword evidence="2" id="KW-0804">Transcription</keyword>
<dbReference type="OrthoDB" id="270173at2759"/>
<feature type="domain" description="DNA-directed RNA polymerase RpoA/D/Rpb3-type" evidence="5">
    <location>
        <begin position="54"/>
        <end position="346"/>
    </location>
</feature>
<accession>A0A830HR51</accession>
<name>A0A830HR51_9CHLO</name>
<dbReference type="GO" id="GO:0046983">
    <property type="term" value="F:protein dimerization activity"/>
    <property type="evidence" value="ECO:0007669"/>
    <property type="project" value="InterPro"/>
</dbReference>
<evidence type="ECO:0000259" key="5">
    <source>
        <dbReference type="SMART" id="SM00662"/>
    </source>
</evidence>
<dbReference type="GO" id="GO:0006366">
    <property type="term" value="P:transcription by RNA polymerase II"/>
    <property type="evidence" value="ECO:0007669"/>
    <property type="project" value="TreeGrafter"/>
</dbReference>
<dbReference type="GO" id="GO:0005665">
    <property type="term" value="C:RNA polymerase II, core complex"/>
    <property type="evidence" value="ECO:0007669"/>
    <property type="project" value="TreeGrafter"/>
</dbReference>
<dbReference type="SUPFAM" id="SSF55257">
    <property type="entry name" value="RBP11-like subunits of RNA polymerase"/>
    <property type="match status" value="1"/>
</dbReference>
<dbReference type="InterPro" id="IPR050518">
    <property type="entry name" value="Rpo3/RPB3_RNA_Pol_subunit"/>
</dbReference>
<dbReference type="InterPro" id="IPR036603">
    <property type="entry name" value="RBP11-like"/>
</dbReference>
<sequence>MAYPPPPGMGMMPMGGPHPMAAAGHHHQGVGSLGIPHKFQRKPKLTLRDMRDDYCEFELKNTDTSVANALRRTMIGEVPTIAIDLVDVEVNTSVLNDEFIAHRMGLIPLKSDFAVKMQTVYEAASGSNENNENYSAQSPTELTFKLHKRCESSQTAGIDVTSNDIEWDQAADGLDPNEVDVKPTTLAKLDESGNPEKGILIVKLRPGQEVKLTCIARKGIGKDHAKWSPVATAVFTFVPDIRIDQALMDTLTEDQRRAWIASCPTQVFELDPTTRRVIVKDPEAYTYDGECIKKAAEMGVPGLVEITPRSDDFVFRVETTGALPPATVVVWALETIEEKLKGTQEDIKKLIM</sequence>